<feature type="domain" description="Replication initiator A N-terminal" evidence="2">
    <location>
        <begin position="17"/>
        <end position="91"/>
    </location>
</feature>
<organism evidence="4 5">
    <name type="scientific">Eubacterium ventriosum</name>
    <dbReference type="NCBI Taxonomy" id="39496"/>
    <lineage>
        <taxon>Bacteria</taxon>
        <taxon>Bacillati</taxon>
        <taxon>Bacillota</taxon>
        <taxon>Clostridia</taxon>
        <taxon>Eubacteriales</taxon>
        <taxon>Eubacteriaceae</taxon>
        <taxon>Eubacterium</taxon>
    </lineage>
</organism>
<proteinExistence type="predicted"/>
<dbReference type="Proteomes" id="UP000286186">
    <property type="component" value="Unassembled WGS sequence"/>
</dbReference>
<dbReference type="Pfam" id="PF19481">
    <property type="entry name" value="DUF6017"/>
    <property type="match status" value="1"/>
</dbReference>
<evidence type="ECO:0000256" key="1">
    <source>
        <dbReference type="SAM" id="MobiDB-lite"/>
    </source>
</evidence>
<dbReference type="SUPFAM" id="SSF46785">
    <property type="entry name" value="Winged helix' DNA-binding domain"/>
    <property type="match status" value="1"/>
</dbReference>
<dbReference type="RefSeq" id="WP_118000601.1">
    <property type="nucleotide sequence ID" value="NZ_CATWJF010000012.1"/>
</dbReference>
<gene>
    <name evidence="4" type="ORF">DW652_04800</name>
</gene>
<evidence type="ECO:0000259" key="3">
    <source>
        <dbReference type="Pfam" id="PF19481"/>
    </source>
</evidence>
<dbReference type="InterPro" id="IPR046059">
    <property type="entry name" value="DUF6017"/>
</dbReference>
<evidence type="ECO:0000313" key="5">
    <source>
        <dbReference type="Proteomes" id="UP000286186"/>
    </source>
</evidence>
<protein>
    <submittedName>
        <fullName evidence="4">Uncharacterized protein</fullName>
    </submittedName>
</protein>
<comment type="caution">
    <text evidence="4">The sequence shown here is derived from an EMBL/GenBank/DDBJ whole genome shotgun (WGS) entry which is preliminary data.</text>
</comment>
<reference evidence="4 5" key="1">
    <citation type="submission" date="2018-08" db="EMBL/GenBank/DDBJ databases">
        <title>A genome reference for cultivated species of the human gut microbiota.</title>
        <authorList>
            <person name="Zou Y."/>
            <person name="Xue W."/>
            <person name="Luo G."/>
        </authorList>
    </citation>
    <scope>NUCLEOTIDE SEQUENCE [LARGE SCALE GENOMIC DNA]</scope>
    <source>
        <strain evidence="4 5">AM23-22</strain>
    </source>
</reference>
<dbReference type="InterPro" id="IPR036390">
    <property type="entry name" value="WH_DNA-bd_sf"/>
</dbReference>
<sequence>MVMTFDYYYGAQAEQFNFIRIPKAMIVDPMFADLSVNAKLLYGVLLDRMNLSMKNRWFDSENRVYIIYQIAEIMEDFNFSKKTAVRYLNELENFGLVEKKRRGLGLPSLLYVKNFVVFQDHSEPDDTDFDDVAEDDNLNENMETSRGIQRETSRGVGTHTSRSVDMETSKGVQKETLRGVGTYTSRSGDVETSKSVRQVTSRGVKSELQEVTKRGPLISKTNSNNININNTKESNNILSNPMVKNAVDVMGREEESIFEKYTKMVKDNIDYDVLISRHYLEKSMIDGMVNLIVETIISENDYIIISSTKFPKETVKSRFSKLDISHIEYVLECMNHNTTNIKNIKKYLLAALYNAPTTIDSYYKARVQHDMPELAN</sequence>
<name>A0A414R9R3_9FIRM</name>
<evidence type="ECO:0000259" key="2">
    <source>
        <dbReference type="Pfam" id="PF06970"/>
    </source>
</evidence>
<accession>A0A414R9R3</accession>
<dbReference type="InterPro" id="IPR010724">
    <property type="entry name" value="RepA_N"/>
</dbReference>
<feature type="region of interest" description="Disordered" evidence="1">
    <location>
        <begin position="183"/>
        <end position="204"/>
    </location>
</feature>
<dbReference type="AlphaFoldDB" id="A0A414R9R3"/>
<evidence type="ECO:0000313" key="4">
    <source>
        <dbReference type="EMBL" id="RHF89791.1"/>
    </source>
</evidence>
<feature type="region of interest" description="Disordered" evidence="1">
    <location>
        <begin position="146"/>
        <end position="170"/>
    </location>
</feature>
<dbReference type="Pfam" id="PF06970">
    <property type="entry name" value="RepA_N"/>
    <property type="match status" value="1"/>
</dbReference>
<dbReference type="EMBL" id="QRHR01000003">
    <property type="protein sequence ID" value="RHF89791.1"/>
    <property type="molecule type" value="Genomic_DNA"/>
</dbReference>
<feature type="domain" description="DUF6017" evidence="3">
    <location>
        <begin position="255"/>
        <end position="371"/>
    </location>
</feature>